<dbReference type="InterPro" id="IPR050141">
    <property type="entry name" value="GCL_type2/YbdK_subfam"/>
</dbReference>
<gene>
    <name evidence="1" type="ORF">ENG92_00475</name>
</gene>
<dbReference type="PANTHER" id="PTHR36510">
    <property type="entry name" value="GLUTAMATE--CYSTEINE LIGASE 2-RELATED"/>
    <property type="match status" value="1"/>
</dbReference>
<dbReference type="InterPro" id="IPR016602">
    <property type="entry name" value="UCP012666"/>
</dbReference>
<reference evidence="1" key="1">
    <citation type="journal article" date="2020" name="mSystems">
        <title>Genome- and Community-Level Interaction Insights into Carbon Utilization and Element Cycling Functions of Hydrothermarchaeota in Hydrothermal Sediment.</title>
        <authorList>
            <person name="Zhou Z."/>
            <person name="Liu Y."/>
            <person name="Xu W."/>
            <person name="Pan J."/>
            <person name="Luo Z.H."/>
            <person name="Li M."/>
        </authorList>
    </citation>
    <scope>NUCLEOTIDE SEQUENCE [LARGE SCALE GENOMIC DNA]</scope>
    <source>
        <strain evidence="1">HyVt-26</strain>
    </source>
</reference>
<keyword evidence="1" id="KW-0436">Ligase</keyword>
<dbReference type="SUPFAM" id="SSF55931">
    <property type="entry name" value="Glutamine synthetase/guanido kinase"/>
    <property type="match status" value="1"/>
</dbReference>
<dbReference type="InterPro" id="IPR014746">
    <property type="entry name" value="Gln_synth/guanido_kin_cat_dom"/>
</dbReference>
<name>A0A831NXL8_9GAMM</name>
<comment type="caution">
    <text evidence="1">The sequence shown here is derived from an EMBL/GenBank/DDBJ whole genome shotgun (WGS) entry which is preliminary data.</text>
</comment>
<dbReference type="Pfam" id="PF04107">
    <property type="entry name" value="GCS2"/>
    <property type="match status" value="1"/>
</dbReference>
<dbReference type="PIRSF" id="PIRSF012666">
    <property type="entry name" value="UCP012666"/>
    <property type="match status" value="1"/>
</dbReference>
<dbReference type="PANTHER" id="PTHR36510:SF3">
    <property type="entry name" value="CONSERVED PROTEIN"/>
    <property type="match status" value="1"/>
</dbReference>
<dbReference type="InterPro" id="IPR006336">
    <property type="entry name" value="GCS2"/>
</dbReference>
<sequence>MGQEITHSSFSEEDFQRFRHRVVAETALLEQWMADSVLDQSEPMAGSEIEAWLVTERGLPAPINQVFLQNMDDPMVVPELSTFNVELNTHPVPFSGGMFDHMHEELASLWQRCETVASQEAAHMLMIGILPTVQQSDLCLGNISGMQRYQALNEQVLRMRKGQPLMLDIRALEHLVAEHDDVMLEAATTSFQIHLKIAPDQAARTYNLSKMISAPMVALSANSPFLFGHELWDETRIPLFEQSVAVGASDYSKRVTFGVRYAKDSIMECFAANRDRYPVLLPQLMDEPVESLAHLRLHNGTIWRWNRPLVGFSENGQAHIRIEHRVAPSGPSTLDVIANAAFYFGLIRELMAVEKNAEIRLPFINAKENFYSSACRGLNARVVWFDGQEGSVADLCLQKLIPQAREGLLRMGISSQEAGRWMDIIEARVASHRTGAQWQRQWIARNGKDFPAMVRAYRERQNSNQPVHTWDL</sequence>
<dbReference type="Gene3D" id="3.30.590.20">
    <property type="match status" value="1"/>
</dbReference>
<dbReference type="Proteomes" id="UP000885822">
    <property type="component" value="Unassembled WGS sequence"/>
</dbReference>
<organism evidence="1">
    <name type="scientific">Thiolapillus brandeum</name>
    <dbReference type="NCBI Taxonomy" id="1076588"/>
    <lineage>
        <taxon>Bacteria</taxon>
        <taxon>Pseudomonadati</taxon>
        <taxon>Pseudomonadota</taxon>
        <taxon>Gammaproteobacteria</taxon>
        <taxon>Chromatiales</taxon>
        <taxon>Sedimenticolaceae</taxon>
        <taxon>Thiolapillus</taxon>
    </lineage>
</organism>
<dbReference type="EMBL" id="DRCV01000023">
    <property type="protein sequence ID" value="HDK37481.1"/>
    <property type="molecule type" value="Genomic_DNA"/>
</dbReference>
<evidence type="ECO:0000313" key="1">
    <source>
        <dbReference type="EMBL" id="HDK37481.1"/>
    </source>
</evidence>
<dbReference type="GO" id="GO:0004357">
    <property type="term" value="F:glutamate-cysteine ligase activity"/>
    <property type="evidence" value="ECO:0007669"/>
    <property type="project" value="InterPro"/>
</dbReference>
<protein>
    <submittedName>
        <fullName evidence="1">Glutamate--cysteine ligase</fullName>
    </submittedName>
</protein>
<accession>A0A831NXL8</accession>
<dbReference type="AlphaFoldDB" id="A0A831NXL8"/>
<proteinExistence type="predicted"/>
<dbReference type="GO" id="GO:0042398">
    <property type="term" value="P:modified amino acid biosynthetic process"/>
    <property type="evidence" value="ECO:0007669"/>
    <property type="project" value="InterPro"/>
</dbReference>